<dbReference type="InterPro" id="IPR012349">
    <property type="entry name" value="Split_barrel_FMN-bd"/>
</dbReference>
<dbReference type="AlphaFoldDB" id="A0A561TTV9"/>
<comment type="similarity">
    <text evidence="1">Belongs to the pyridoxamine 5'-phosphate oxidase family.</text>
</comment>
<dbReference type="OrthoDB" id="9780392at2"/>
<feature type="binding site" evidence="5">
    <location>
        <position position="207"/>
    </location>
    <ligand>
        <name>FMN</name>
        <dbReference type="ChEBI" id="CHEBI:58210"/>
    </ligand>
</feature>
<sequence>MTDRRSELRELLYAHPAMARELPPAFDTAAVPDGPGELFADWLIGALRDGVPDAQTAVLATTGLDGAPDGRVVALRELDPEPGLWWFHADARSPKGRQLAADPRAALTFYWPALGRQVRVRGTVEAAPVERTAAAFRELSPKSRTAALVGRQSEPLAGPERFDRAWREADRELAGQPELVVAEYRQYGVRAVEVEFWQGSFDRRHQRLAYRRAGEGWRRELLWP</sequence>
<dbReference type="RefSeq" id="WP_145909756.1">
    <property type="nucleotide sequence ID" value="NZ_BAAAMZ010000001.1"/>
</dbReference>
<comment type="cofactor">
    <cofactor evidence="5">
        <name>FMN</name>
        <dbReference type="ChEBI" id="CHEBI:58210"/>
    </cofactor>
    <text evidence="5">Binds 1 FMN per subunit.</text>
</comment>
<keyword evidence="9" id="KW-1185">Reference proteome</keyword>
<evidence type="ECO:0000256" key="4">
    <source>
        <dbReference type="ARBA" id="ARBA00023002"/>
    </source>
</evidence>
<dbReference type="GO" id="GO:0010181">
    <property type="term" value="F:FMN binding"/>
    <property type="evidence" value="ECO:0007669"/>
    <property type="project" value="InterPro"/>
</dbReference>
<dbReference type="PIRSF" id="PIRSF000190">
    <property type="entry name" value="Pyd_amn-ph_oxd"/>
    <property type="match status" value="1"/>
</dbReference>
<dbReference type="Pfam" id="PF01243">
    <property type="entry name" value="PNPOx_N"/>
    <property type="match status" value="1"/>
</dbReference>
<comment type="caution">
    <text evidence="8">The sequence shown here is derived from an EMBL/GenBank/DDBJ whole genome shotgun (WGS) entry which is preliminary data.</text>
</comment>
<gene>
    <name evidence="8" type="ORF">FHX73_13616</name>
</gene>
<dbReference type="Proteomes" id="UP000317940">
    <property type="component" value="Unassembled WGS sequence"/>
</dbReference>
<feature type="binding site" evidence="5">
    <location>
        <begin position="152"/>
        <end position="153"/>
    </location>
    <ligand>
        <name>FMN</name>
        <dbReference type="ChEBI" id="CHEBI:58210"/>
    </ligand>
</feature>
<evidence type="ECO:0000256" key="5">
    <source>
        <dbReference type="PIRSR" id="PIRSR000190-2"/>
    </source>
</evidence>
<evidence type="ECO:0000256" key="1">
    <source>
        <dbReference type="ARBA" id="ARBA00007301"/>
    </source>
</evidence>
<keyword evidence="3 5" id="KW-0288">FMN</keyword>
<feature type="domain" description="Pyridoxamine 5'-phosphate oxidase N-terminal" evidence="6">
    <location>
        <begin position="46"/>
        <end position="140"/>
    </location>
</feature>
<dbReference type="InterPro" id="IPR011576">
    <property type="entry name" value="Pyridox_Oxase_N"/>
</dbReference>
<proteinExistence type="inferred from homology"/>
<dbReference type="InterPro" id="IPR019576">
    <property type="entry name" value="Pyridoxamine_oxidase_dimer_C"/>
</dbReference>
<feature type="binding site" evidence="5">
    <location>
        <position position="95"/>
    </location>
    <ligand>
        <name>FMN</name>
        <dbReference type="ChEBI" id="CHEBI:58210"/>
    </ligand>
</feature>
<dbReference type="EMBL" id="VIWT01000003">
    <property type="protein sequence ID" value="TWF90569.1"/>
    <property type="molecule type" value="Genomic_DNA"/>
</dbReference>
<dbReference type="NCBIfam" id="NF004231">
    <property type="entry name" value="PRK05679.1"/>
    <property type="match status" value="1"/>
</dbReference>
<dbReference type="Gene3D" id="2.30.110.10">
    <property type="entry name" value="Electron Transport, Fmn-binding Protein, Chain A"/>
    <property type="match status" value="1"/>
</dbReference>
<evidence type="ECO:0000259" key="7">
    <source>
        <dbReference type="Pfam" id="PF10590"/>
    </source>
</evidence>
<dbReference type="GO" id="GO:0008615">
    <property type="term" value="P:pyridoxine biosynthetic process"/>
    <property type="evidence" value="ECO:0007669"/>
    <property type="project" value="InterPro"/>
</dbReference>
<protein>
    <submittedName>
        <fullName evidence="8">Pyridoxamine 5'-phosphate oxidase</fullName>
    </submittedName>
</protein>
<dbReference type="GO" id="GO:0004733">
    <property type="term" value="F:pyridoxamine phosphate oxidase activity"/>
    <property type="evidence" value="ECO:0007669"/>
    <property type="project" value="InterPro"/>
</dbReference>
<dbReference type="SUPFAM" id="SSF50475">
    <property type="entry name" value="FMN-binding split barrel"/>
    <property type="match status" value="1"/>
</dbReference>
<feature type="binding site" evidence="5">
    <location>
        <position position="117"/>
    </location>
    <ligand>
        <name>FMN</name>
        <dbReference type="ChEBI" id="CHEBI:58210"/>
    </ligand>
</feature>
<organism evidence="8 9">
    <name type="scientific">Kitasatospora viridis</name>
    <dbReference type="NCBI Taxonomy" id="281105"/>
    <lineage>
        <taxon>Bacteria</taxon>
        <taxon>Bacillati</taxon>
        <taxon>Actinomycetota</taxon>
        <taxon>Actinomycetes</taxon>
        <taxon>Kitasatosporales</taxon>
        <taxon>Streptomycetaceae</taxon>
        <taxon>Kitasatospora</taxon>
    </lineage>
</organism>
<dbReference type="InterPro" id="IPR000659">
    <property type="entry name" value="Pyridox_Oxase"/>
</dbReference>
<evidence type="ECO:0000313" key="9">
    <source>
        <dbReference type="Proteomes" id="UP000317940"/>
    </source>
</evidence>
<keyword evidence="2" id="KW-0285">Flavoprotein</keyword>
<evidence type="ECO:0000313" key="8">
    <source>
        <dbReference type="EMBL" id="TWF90569.1"/>
    </source>
</evidence>
<feature type="domain" description="Pyridoxine 5'-phosphate oxidase dimerisation C-terminal" evidence="7">
    <location>
        <begin position="187"/>
        <end position="224"/>
    </location>
</feature>
<feature type="binding site" evidence="5">
    <location>
        <position position="197"/>
    </location>
    <ligand>
        <name>FMN</name>
        <dbReference type="ChEBI" id="CHEBI:58210"/>
    </ligand>
</feature>
<evidence type="ECO:0000256" key="2">
    <source>
        <dbReference type="ARBA" id="ARBA00022630"/>
    </source>
</evidence>
<evidence type="ECO:0000256" key="3">
    <source>
        <dbReference type="ARBA" id="ARBA00022643"/>
    </source>
</evidence>
<reference evidence="8 9" key="1">
    <citation type="submission" date="2019-06" db="EMBL/GenBank/DDBJ databases">
        <title>Sequencing the genomes of 1000 actinobacteria strains.</title>
        <authorList>
            <person name="Klenk H.-P."/>
        </authorList>
    </citation>
    <scope>NUCLEOTIDE SEQUENCE [LARGE SCALE GENOMIC DNA]</scope>
    <source>
        <strain evidence="8 9">DSM 44826</strain>
    </source>
</reference>
<dbReference type="PANTHER" id="PTHR10851">
    <property type="entry name" value="PYRIDOXINE-5-PHOSPHATE OXIDASE"/>
    <property type="match status" value="1"/>
</dbReference>
<name>A0A561TTV9_9ACTN</name>
<dbReference type="Pfam" id="PF10590">
    <property type="entry name" value="PNP_phzG_C"/>
    <property type="match status" value="1"/>
</dbReference>
<keyword evidence="4" id="KW-0560">Oxidoreductase</keyword>
<dbReference type="PANTHER" id="PTHR10851:SF0">
    <property type="entry name" value="PYRIDOXINE-5'-PHOSPHATE OXIDASE"/>
    <property type="match status" value="1"/>
</dbReference>
<accession>A0A561TTV9</accession>
<evidence type="ECO:0000259" key="6">
    <source>
        <dbReference type="Pfam" id="PF01243"/>
    </source>
</evidence>